<dbReference type="KEGG" id="dord:105998385"/>
<dbReference type="InParanoid" id="A0A1S3GIB2"/>
<dbReference type="OrthoDB" id="9451016at2759"/>
<dbReference type="AlphaFoldDB" id="A0A1S3GIB2"/>
<dbReference type="GeneID" id="105998385"/>
<dbReference type="SMART" id="SM00409">
    <property type="entry name" value="IG"/>
    <property type="match status" value="2"/>
</dbReference>
<reference evidence="5" key="1">
    <citation type="submission" date="2025-08" db="UniProtKB">
        <authorList>
            <consortium name="RefSeq"/>
        </authorList>
    </citation>
    <scope>IDENTIFICATION</scope>
    <source>
        <tissue evidence="5">Kidney</tissue>
    </source>
</reference>
<keyword evidence="1" id="KW-1133">Transmembrane helix</keyword>
<evidence type="ECO:0000259" key="3">
    <source>
        <dbReference type="SMART" id="SM00409"/>
    </source>
</evidence>
<evidence type="ECO:0000256" key="1">
    <source>
        <dbReference type="SAM" id="Phobius"/>
    </source>
</evidence>
<feature type="signal peptide" evidence="2">
    <location>
        <begin position="1"/>
        <end position="30"/>
    </location>
</feature>
<dbReference type="PANTHER" id="PTHR15123">
    <property type="entry name" value="SECRETED AND TRANSMEMBRANE PROTEIN 1"/>
    <property type="match status" value="1"/>
</dbReference>
<evidence type="ECO:0000313" key="5">
    <source>
        <dbReference type="RefSeq" id="XP_012888536.1"/>
    </source>
</evidence>
<proteinExistence type="predicted"/>
<sequence length="382" mass="41429">MTSCPAVPGCCSRVLGVLLLLAASLNTQSGSRDDPVCTEGVVSVARGQRAVMTCNLSNPITHITIQLSTHGVNRTVFSEDTPGHFSRGEWQLQVQGGQAQLVVRAAQDNHAGLYLWHLYGHQRNSRVIILHVTGRIPRTDVWSSGPLSQSLQPTMPTRHQATPSRVARVLGVLLILDAARSAQNERWDDPVCTEGVVSVSRGQRAVMTCNISNPFTRIAVSLSAPGADGTLFRVEPSAGRSRVSRDGWQLLVQGGRAQLVVESAQDRHAGLYSWRLRGHQTNLRQVYLNVSWTDGTGEPQDPQLAAGLGLALSSRVRPEAPTWPRSRGGALASVLMLGITGLCLLSWYRTCHSRKCQQVPSGDGRASRADWRWTCGAIVCGR</sequence>
<keyword evidence="4" id="KW-1185">Reference proteome</keyword>
<dbReference type="InterPro" id="IPR033231">
    <property type="entry name" value="SECTM1"/>
</dbReference>
<keyword evidence="2" id="KW-0732">Signal</keyword>
<keyword evidence="1" id="KW-0472">Membrane</keyword>
<evidence type="ECO:0000313" key="4">
    <source>
        <dbReference type="Proteomes" id="UP000081671"/>
    </source>
</evidence>
<dbReference type="PANTHER" id="PTHR15123:SF5">
    <property type="entry name" value="SECRETED AND TRANSMEMBRANE PROTEIN 1"/>
    <property type="match status" value="1"/>
</dbReference>
<name>A0A1S3GIB2_DIPOR</name>
<organism evidence="4 5">
    <name type="scientific">Dipodomys ordii</name>
    <name type="common">Ord's kangaroo rat</name>
    <dbReference type="NCBI Taxonomy" id="10020"/>
    <lineage>
        <taxon>Eukaryota</taxon>
        <taxon>Metazoa</taxon>
        <taxon>Chordata</taxon>
        <taxon>Craniata</taxon>
        <taxon>Vertebrata</taxon>
        <taxon>Euteleostomi</taxon>
        <taxon>Mammalia</taxon>
        <taxon>Eutheria</taxon>
        <taxon>Euarchontoglires</taxon>
        <taxon>Glires</taxon>
        <taxon>Rodentia</taxon>
        <taxon>Castorimorpha</taxon>
        <taxon>Heteromyidae</taxon>
        <taxon>Dipodomyinae</taxon>
        <taxon>Dipodomys</taxon>
    </lineage>
</organism>
<accession>A0A1S3GIB2</accession>
<gene>
    <name evidence="5" type="primary">LOC105998385</name>
</gene>
<keyword evidence="1" id="KW-0812">Transmembrane</keyword>
<dbReference type="Proteomes" id="UP000081671">
    <property type="component" value="Unplaced"/>
</dbReference>
<dbReference type="InterPro" id="IPR003599">
    <property type="entry name" value="Ig_sub"/>
</dbReference>
<dbReference type="GO" id="GO:0006955">
    <property type="term" value="P:immune response"/>
    <property type="evidence" value="ECO:0007669"/>
    <property type="project" value="InterPro"/>
</dbReference>
<dbReference type="RefSeq" id="XP_012888536.1">
    <property type="nucleotide sequence ID" value="XM_013033082.1"/>
</dbReference>
<feature type="domain" description="Immunoglobulin" evidence="3">
    <location>
        <begin position="194"/>
        <end position="291"/>
    </location>
</feature>
<dbReference type="GO" id="GO:0016020">
    <property type="term" value="C:membrane"/>
    <property type="evidence" value="ECO:0007669"/>
    <property type="project" value="TreeGrafter"/>
</dbReference>
<feature type="chain" id="PRO_5010288099" evidence="2">
    <location>
        <begin position="31"/>
        <end position="382"/>
    </location>
</feature>
<dbReference type="GO" id="GO:0005125">
    <property type="term" value="F:cytokine activity"/>
    <property type="evidence" value="ECO:0007669"/>
    <property type="project" value="InterPro"/>
</dbReference>
<evidence type="ECO:0000256" key="2">
    <source>
        <dbReference type="SAM" id="SignalP"/>
    </source>
</evidence>
<protein>
    <submittedName>
        <fullName evidence="5">Uncharacterized protein LOC105998385</fullName>
    </submittedName>
</protein>
<feature type="domain" description="Immunoglobulin" evidence="3">
    <location>
        <begin position="39"/>
        <end position="133"/>
    </location>
</feature>
<feature type="transmembrane region" description="Helical" evidence="1">
    <location>
        <begin position="328"/>
        <end position="348"/>
    </location>
</feature>